<evidence type="ECO:0000313" key="2">
    <source>
        <dbReference type="EMBL" id="MFD1891520.1"/>
    </source>
</evidence>
<gene>
    <name evidence="2" type="ORF">ACFSCS_15205</name>
</gene>
<dbReference type="Proteomes" id="UP001597326">
    <property type="component" value="Unassembled WGS sequence"/>
</dbReference>
<comment type="caution">
    <text evidence="2">The sequence shown here is derived from an EMBL/GenBank/DDBJ whole genome shotgun (WGS) entry which is preliminary data.</text>
</comment>
<dbReference type="RefSeq" id="WP_343875993.1">
    <property type="nucleotide sequence ID" value="NZ_BAAAIX010000035.1"/>
</dbReference>
<keyword evidence="1" id="KW-0812">Transmembrane</keyword>
<protein>
    <recommendedName>
        <fullName evidence="4">DUF1049 domain-containing protein</fullName>
    </recommendedName>
</protein>
<keyword evidence="1" id="KW-1133">Transmembrane helix</keyword>
<keyword evidence="3" id="KW-1185">Reference proteome</keyword>
<sequence>MKFLKWLLALLGIAALIAAGALLYMSWLDLRSLWAAIRTYNNAGLRNPMRNVFLMAGLASLGGLLLGWGLGLPSRTGRSVRNAYKRDLEAQGIAVDPEDRRATQERI</sequence>
<feature type="transmembrane region" description="Helical" evidence="1">
    <location>
        <begin position="51"/>
        <end position="72"/>
    </location>
</feature>
<organism evidence="2 3">
    <name type="scientific">Luteococcus peritonei</name>
    <dbReference type="NCBI Taxonomy" id="88874"/>
    <lineage>
        <taxon>Bacteria</taxon>
        <taxon>Bacillati</taxon>
        <taxon>Actinomycetota</taxon>
        <taxon>Actinomycetes</taxon>
        <taxon>Propionibacteriales</taxon>
        <taxon>Propionibacteriaceae</taxon>
        <taxon>Luteococcus</taxon>
    </lineage>
</organism>
<evidence type="ECO:0008006" key="4">
    <source>
        <dbReference type="Google" id="ProtNLM"/>
    </source>
</evidence>
<name>A0ABW4RYY3_9ACTN</name>
<dbReference type="EMBL" id="JBHUFZ010000034">
    <property type="protein sequence ID" value="MFD1891520.1"/>
    <property type="molecule type" value="Genomic_DNA"/>
</dbReference>
<evidence type="ECO:0000313" key="3">
    <source>
        <dbReference type="Proteomes" id="UP001597326"/>
    </source>
</evidence>
<reference evidence="3" key="1">
    <citation type="journal article" date="2019" name="Int. J. Syst. Evol. Microbiol.">
        <title>The Global Catalogue of Microorganisms (GCM) 10K type strain sequencing project: providing services to taxonomists for standard genome sequencing and annotation.</title>
        <authorList>
            <consortium name="The Broad Institute Genomics Platform"/>
            <consortium name="The Broad Institute Genome Sequencing Center for Infectious Disease"/>
            <person name="Wu L."/>
            <person name="Ma J."/>
        </authorList>
    </citation>
    <scope>NUCLEOTIDE SEQUENCE [LARGE SCALE GENOMIC DNA]</scope>
    <source>
        <strain evidence="3">CAIM 431</strain>
    </source>
</reference>
<accession>A0ABW4RYY3</accession>
<proteinExistence type="predicted"/>
<evidence type="ECO:0000256" key="1">
    <source>
        <dbReference type="SAM" id="Phobius"/>
    </source>
</evidence>
<keyword evidence="1" id="KW-0472">Membrane</keyword>